<dbReference type="EMBL" id="JAUCBP010000011">
    <property type="protein sequence ID" value="MDM7861608.1"/>
    <property type="molecule type" value="Genomic_DNA"/>
</dbReference>
<evidence type="ECO:0000313" key="1">
    <source>
        <dbReference type="EMBL" id="MDM7861608.1"/>
    </source>
</evidence>
<organism evidence="1 2">
    <name type="scientific">Alteromonas arenosi</name>
    <dbReference type="NCBI Taxonomy" id="3055817"/>
    <lineage>
        <taxon>Bacteria</taxon>
        <taxon>Pseudomonadati</taxon>
        <taxon>Pseudomonadota</taxon>
        <taxon>Gammaproteobacteria</taxon>
        <taxon>Alteromonadales</taxon>
        <taxon>Alteromonadaceae</taxon>
        <taxon>Alteromonas/Salinimonas group</taxon>
        <taxon>Alteromonas</taxon>
    </lineage>
</organism>
<protein>
    <submittedName>
        <fullName evidence="1">Transporter substrate-binding domain-containing protein</fullName>
    </submittedName>
</protein>
<sequence length="276" mass="31145">MQRTTQGHSPIFIALLSAVLLLLTSVEVTAKEQTVVRFCTPNADVYPFFIFTDQGEVTGINPQILSQVFGHGQLENVAIQYIMRPWKRCDVELRAGTVDMIIGSYNEQRDQFGLYPKEIDPALENSYFSNVEICLTTLNRPNYIAKAQAGLRGETKLTVGVEAGFSQSHGESMVIDWLVIYNYLEKFTLLERGRVDAISEVCSIDQTQIKTKADYAGMQDISTIYEPYVANQAYVVFSEAFATQHADIAKTILTQLDNFDKQSIYQFYQQGKNRAD</sequence>
<dbReference type="RefSeq" id="WP_289366242.1">
    <property type="nucleotide sequence ID" value="NZ_JAUCBP010000011.1"/>
</dbReference>
<dbReference type="Gene3D" id="3.40.190.10">
    <property type="entry name" value="Periplasmic binding protein-like II"/>
    <property type="match status" value="2"/>
</dbReference>
<name>A0ABT7SZI7_9ALTE</name>
<comment type="caution">
    <text evidence="1">The sequence shown here is derived from an EMBL/GenBank/DDBJ whole genome shotgun (WGS) entry which is preliminary data.</text>
</comment>
<reference evidence="1 2" key="1">
    <citation type="submission" date="2023-06" db="EMBL/GenBank/DDBJ databases">
        <title>Alteromonas sp. ASW11-36 isolated from intertidal sand.</title>
        <authorList>
            <person name="Li Y."/>
        </authorList>
    </citation>
    <scope>NUCLEOTIDE SEQUENCE [LARGE SCALE GENOMIC DNA]</scope>
    <source>
        <strain evidence="1 2">ASW11-36</strain>
    </source>
</reference>
<dbReference type="Proteomes" id="UP001234343">
    <property type="component" value="Unassembled WGS sequence"/>
</dbReference>
<dbReference type="SUPFAM" id="SSF53850">
    <property type="entry name" value="Periplasmic binding protein-like II"/>
    <property type="match status" value="1"/>
</dbReference>
<proteinExistence type="predicted"/>
<evidence type="ECO:0000313" key="2">
    <source>
        <dbReference type="Proteomes" id="UP001234343"/>
    </source>
</evidence>
<gene>
    <name evidence="1" type="ORF">QTP81_13490</name>
</gene>
<accession>A0ABT7SZI7</accession>
<keyword evidence="2" id="KW-1185">Reference proteome</keyword>